<dbReference type="PROSITE" id="PS50209">
    <property type="entry name" value="CARD"/>
    <property type="match status" value="1"/>
</dbReference>
<dbReference type="Ensembl" id="ENSPRET00000030798.1">
    <property type="protein sequence ID" value="ENSPREP00000030454.1"/>
    <property type="gene ID" value="ENSPREG00000020624.1"/>
</dbReference>
<accession>A0A3P9Q8X8</accession>
<reference evidence="3" key="1">
    <citation type="submission" date="2013-11" db="EMBL/GenBank/DDBJ databases">
        <title>The genomic landscape of the Guanapo guppy.</title>
        <authorList>
            <person name="Kuenstner A."/>
            <person name="Dreyer C."/>
        </authorList>
    </citation>
    <scope>NUCLEOTIDE SEQUENCE</scope>
    <source>
        <strain evidence="3">Guanapo</strain>
    </source>
</reference>
<dbReference type="OMA" id="HCCIAAR"/>
<sequence length="104" mass="11714">MSIDINLNPAGRTIKEKKVKLIECLMADADFVLQHVDQKSIVSRREYQNLKFPSGPQETVTRLLDLVLSKGPGKCGDFLQLLTDPEVLDTFPPLRDILDMTDQS</sequence>
<dbReference type="Gene3D" id="1.10.533.10">
    <property type="entry name" value="Death Domain, Fas"/>
    <property type="match status" value="1"/>
</dbReference>
<dbReference type="Pfam" id="PF00619">
    <property type="entry name" value="CARD"/>
    <property type="match status" value="1"/>
</dbReference>
<dbReference type="InterPro" id="IPR001315">
    <property type="entry name" value="CARD"/>
</dbReference>
<evidence type="ECO:0000313" key="3">
    <source>
        <dbReference type="Proteomes" id="UP000242638"/>
    </source>
</evidence>
<organism evidence="2 3">
    <name type="scientific">Poecilia reticulata</name>
    <name type="common">Guppy</name>
    <name type="synonym">Acanthophacelus reticulatus</name>
    <dbReference type="NCBI Taxonomy" id="8081"/>
    <lineage>
        <taxon>Eukaryota</taxon>
        <taxon>Metazoa</taxon>
        <taxon>Chordata</taxon>
        <taxon>Craniata</taxon>
        <taxon>Vertebrata</taxon>
        <taxon>Euteleostomi</taxon>
        <taxon>Actinopterygii</taxon>
        <taxon>Neopterygii</taxon>
        <taxon>Teleostei</taxon>
        <taxon>Neoteleostei</taxon>
        <taxon>Acanthomorphata</taxon>
        <taxon>Ovalentaria</taxon>
        <taxon>Atherinomorphae</taxon>
        <taxon>Cyprinodontiformes</taxon>
        <taxon>Poeciliidae</taxon>
        <taxon>Poeciliinae</taxon>
        <taxon>Poecilia</taxon>
    </lineage>
</organism>
<dbReference type="GeneTree" id="ENSGT00940000177805"/>
<evidence type="ECO:0000259" key="1">
    <source>
        <dbReference type="PROSITE" id="PS50209"/>
    </source>
</evidence>
<dbReference type="CDD" id="cd01671">
    <property type="entry name" value="CARD"/>
    <property type="match status" value="1"/>
</dbReference>
<name>A0A3P9Q8X8_POERE</name>
<feature type="domain" description="CARD" evidence="1">
    <location>
        <begin position="12"/>
        <end position="84"/>
    </location>
</feature>
<dbReference type="STRING" id="8081.ENSPREP00000030454"/>
<dbReference type="GO" id="GO:0042981">
    <property type="term" value="P:regulation of apoptotic process"/>
    <property type="evidence" value="ECO:0007669"/>
    <property type="project" value="InterPro"/>
</dbReference>
<keyword evidence="3" id="KW-1185">Reference proteome</keyword>
<reference evidence="2" key="3">
    <citation type="submission" date="2025-09" db="UniProtKB">
        <authorList>
            <consortium name="Ensembl"/>
        </authorList>
    </citation>
    <scope>IDENTIFICATION</scope>
    <source>
        <strain evidence="2">Guanapo</strain>
    </source>
</reference>
<dbReference type="InterPro" id="IPR011029">
    <property type="entry name" value="DEATH-like_dom_sf"/>
</dbReference>
<reference evidence="2" key="2">
    <citation type="submission" date="2025-08" db="UniProtKB">
        <authorList>
            <consortium name="Ensembl"/>
        </authorList>
    </citation>
    <scope>IDENTIFICATION</scope>
    <source>
        <strain evidence="2">Guanapo</strain>
    </source>
</reference>
<evidence type="ECO:0000313" key="2">
    <source>
        <dbReference type="Ensembl" id="ENSPREP00000030454.1"/>
    </source>
</evidence>
<dbReference type="Bgee" id="ENSPREG00000020624">
    <property type="expression patterns" value="Expressed in caudal fin and 1 other cell type or tissue"/>
</dbReference>
<protein>
    <recommendedName>
        <fullName evidence="1">CARD domain-containing protein</fullName>
    </recommendedName>
</protein>
<dbReference type="SUPFAM" id="SSF47986">
    <property type="entry name" value="DEATH domain"/>
    <property type="match status" value="1"/>
</dbReference>
<proteinExistence type="predicted"/>
<dbReference type="AlphaFoldDB" id="A0A3P9Q8X8"/>
<dbReference type="Proteomes" id="UP000242638">
    <property type="component" value="Unassembled WGS sequence"/>
</dbReference>